<dbReference type="PANTHER" id="PTHR11206">
    <property type="entry name" value="MULTIDRUG RESISTANCE PROTEIN"/>
    <property type="match status" value="1"/>
</dbReference>
<dbReference type="EMBL" id="JADCNM010000009">
    <property type="protein sequence ID" value="KAG0467926.1"/>
    <property type="molecule type" value="Genomic_DNA"/>
</dbReference>
<name>A0A835QBW6_VANPL</name>
<feature type="transmembrane region" description="Helical" evidence="6">
    <location>
        <begin position="386"/>
        <end position="408"/>
    </location>
</feature>
<gene>
    <name evidence="7" type="ORF">HPP92_017254</name>
</gene>
<feature type="transmembrane region" description="Helical" evidence="6">
    <location>
        <begin position="189"/>
        <end position="214"/>
    </location>
</feature>
<proteinExistence type="inferred from homology"/>
<feature type="transmembrane region" description="Helical" evidence="6">
    <location>
        <begin position="360"/>
        <end position="379"/>
    </location>
</feature>
<feature type="transmembrane region" description="Helical" evidence="6">
    <location>
        <begin position="235"/>
        <end position="261"/>
    </location>
</feature>
<organism evidence="7 8">
    <name type="scientific">Vanilla planifolia</name>
    <name type="common">Vanilla</name>
    <dbReference type="NCBI Taxonomy" id="51239"/>
    <lineage>
        <taxon>Eukaryota</taxon>
        <taxon>Viridiplantae</taxon>
        <taxon>Streptophyta</taxon>
        <taxon>Embryophyta</taxon>
        <taxon>Tracheophyta</taxon>
        <taxon>Spermatophyta</taxon>
        <taxon>Magnoliopsida</taxon>
        <taxon>Liliopsida</taxon>
        <taxon>Asparagales</taxon>
        <taxon>Orchidaceae</taxon>
        <taxon>Vanilloideae</taxon>
        <taxon>Vanilleae</taxon>
        <taxon>Vanilla</taxon>
    </lineage>
</organism>
<dbReference type="Pfam" id="PF01554">
    <property type="entry name" value="MatE"/>
    <property type="match status" value="2"/>
</dbReference>
<feature type="transmembrane region" description="Helical" evidence="6">
    <location>
        <begin position="131"/>
        <end position="150"/>
    </location>
</feature>
<reference evidence="7 8" key="1">
    <citation type="journal article" date="2020" name="Nat. Food">
        <title>A phased Vanilla planifolia genome enables genetic improvement of flavour and production.</title>
        <authorList>
            <person name="Hasing T."/>
            <person name="Tang H."/>
            <person name="Brym M."/>
            <person name="Khazi F."/>
            <person name="Huang T."/>
            <person name="Chambers A.H."/>
        </authorList>
    </citation>
    <scope>NUCLEOTIDE SEQUENCE [LARGE SCALE GENOMIC DNA]</scope>
    <source>
        <tissue evidence="7">Leaf</tissue>
    </source>
</reference>
<comment type="subcellular location">
    <subcellularLocation>
        <location evidence="1">Membrane</location>
        <topology evidence="1">Multi-pass membrane protein</topology>
    </subcellularLocation>
</comment>
<evidence type="ECO:0000256" key="5">
    <source>
        <dbReference type="ARBA" id="ARBA00023136"/>
    </source>
</evidence>
<keyword evidence="4 6" id="KW-1133">Transmembrane helix</keyword>
<keyword evidence="5 6" id="KW-0472">Membrane</keyword>
<feature type="transmembrane region" description="Helical" evidence="6">
    <location>
        <begin position="315"/>
        <end position="340"/>
    </location>
</feature>
<evidence type="ECO:0000313" key="8">
    <source>
        <dbReference type="Proteomes" id="UP000639772"/>
    </source>
</evidence>
<dbReference type="GO" id="GO:0016020">
    <property type="term" value="C:membrane"/>
    <property type="evidence" value="ECO:0007669"/>
    <property type="project" value="UniProtKB-SubCell"/>
</dbReference>
<feature type="transmembrane region" description="Helical" evidence="6">
    <location>
        <begin position="98"/>
        <end position="119"/>
    </location>
</feature>
<evidence type="ECO:0000256" key="3">
    <source>
        <dbReference type="ARBA" id="ARBA00022692"/>
    </source>
</evidence>
<evidence type="ECO:0000256" key="2">
    <source>
        <dbReference type="ARBA" id="ARBA00010199"/>
    </source>
</evidence>
<dbReference type="InterPro" id="IPR045069">
    <property type="entry name" value="MATE_euk"/>
</dbReference>
<dbReference type="Proteomes" id="UP000639772">
    <property type="component" value="Chromosome 9"/>
</dbReference>
<accession>A0A835QBW6</accession>
<dbReference type="GO" id="GO:0042910">
    <property type="term" value="F:xenobiotic transmembrane transporter activity"/>
    <property type="evidence" value="ECO:0007669"/>
    <property type="project" value="InterPro"/>
</dbReference>
<dbReference type="AlphaFoldDB" id="A0A835QBW6"/>
<dbReference type="GO" id="GO:0015297">
    <property type="term" value="F:antiporter activity"/>
    <property type="evidence" value="ECO:0007669"/>
    <property type="project" value="InterPro"/>
</dbReference>
<dbReference type="CDD" id="cd13132">
    <property type="entry name" value="MATE_eukaryotic"/>
    <property type="match status" value="1"/>
</dbReference>
<evidence type="ECO:0000256" key="1">
    <source>
        <dbReference type="ARBA" id="ARBA00004141"/>
    </source>
</evidence>
<dbReference type="NCBIfam" id="TIGR00797">
    <property type="entry name" value="matE"/>
    <property type="match status" value="1"/>
</dbReference>
<comment type="similarity">
    <text evidence="2 6">Belongs to the multi antimicrobial extrusion (MATE) (TC 2.A.66.1) family.</text>
</comment>
<feature type="transmembrane region" description="Helical" evidence="6">
    <location>
        <begin position="273"/>
        <end position="295"/>
    </location>
</feature>
<feature type="transmembrane region" description="Helical" evidence="6">
    <location>
        <begin position="414"/>
        <end position="435"/>
    </location>
</feature>
<sequence length="458" mass="50107">MTGLLARKIWEETKKTWHIAGPATLTGVFQSSIPFVTAAFVGHLGKVELAAVSIAQNVIEGFAYGTMLGMGSALETLCGQAVGAGQVQMLGVYLQRSWIVCGVTALLLTPIYVFTSPILQLLRQSKYITELAGKYCIWVIPQLFAYAANFPLQKFFQSQSKVWVITIIAGVVLGIHTLLNWVFIIKLDYGLAGAAIVGDVSWWLINLAQMVYLMSGYFPEAWTGFSKFAFRSLYAFIRLSLASSIMLCLELWYFTAVIILVGYLKNPEVEISAISICMNFQLWTLMVSLGFNAAVSVRVSNELGAGHPKAAKFSVVIAVSTSALLGLLFMAIIFGGRTYLPKLFTDEPDVVKETSRLGHLLGATIFINSIQPVLSGVAIGAGWQSLVALLNIGCYYLIGLPIGALLGFKFRLNTMGIWIGMLVGSLLQTIILLIITSRTKWQKEALQAEERIRTWGGD</sequence>
<protein>
    <recommendedName>
        <fullName evidence="6">Protein DETOXIFICATION</fullName>
    </recommendedName>
    <alternativeName>
        <fullName evidence="6">Multidrug and toxic compound extrusion protein</fullName>
    </alternativeName>
</protein>
<feature type="transmembrane region" description="Helical" evidence="6">
    <location>
        <begin position="162"/>
        <end position="183"/>
    </location>
</feature>
<keyword evidence="3 6" id="KW-0812">Transmembrane</keyword>
<evidence type="ECO:0000313" key="7">
    <source>
        <dbReference type="EMBL" id="KAG0467926.1"/>
    </source>
</evidence>
<dbReference type="InterPro" id="IPR002528">
    <property type="entry name" value="MATE_fam"/>
</dbReference>
<comment type="caution">
    <text evidence="7">The sequence shown here is derived from an EMBL/GenBank/DDBJ whole genome shotgun (WGS) entry which is preliminary data.</text>
</comment>
<dbReference type="OrthoDB" id="2126698at2759"/>
<evidence type="ECO:0000256" key="4">
    <source>
        <dbReference type="ARBA" id="ARBA00022989"/>
    </source>
</evidence>
<dbReference type="GO" id="GO:1990961">
    <property type="term" value="P:xenobiotic detoxification by transmembrane export across the plasma membrane"/>
    <property type="evidence" value="ECO:0007669"/>
    <property type="project" value="InterPro"/>
</dbReference>
<evidence type="ECO:0000256" key="6">
    <source>
        <dbReference type="RuleBase" id="RU004914"/>
    </source>
</evidence>